<dbReference type="EMBL" id="CM043022">
    <property type="protein sequence ID" value="KAI4456341.1"/>
    <property type="molecule type" value="Genomic_DNA"/>
</dbReference>
<keyword evidence="2" id="KW-1185">Reference proteome</keyword>
<evidence type="ECO:0000313" key="1">
    <source>
        <dbReference type="EMBL" id="KAI4456341.1"/>
    </source>
</evidence>
<organism evidence="1 2">
    <name type="scientific">Holotrichia oblita</name>
    <name type="common">Chafer beetle</name>
    <dbReference type="NCBI Taxonomy" id="644536"/>
    <lineage>
        <taxon>Eukaryota</taxon>
        <taxon>Metazoa</taxon>
        <taxon>Ecdysozoa</taxon>
        <taxon>Arthropoda</taxon>
        <taxon>Hexapoda</taxon>
        <taxon>Insecta</taxon>
        <taxon>Pterygota</taxon>
        <taxon>Neoptera</taxon>
        <taxon>Endopterygota</taxon>
        <taxon>Coleoptera</taxon>
        <taxon>Polyphaga</taxon>
        <taxon>Scarabaeiformia</taxon>
        <taxon>Scarabaeidae</taxon>
        <taxon>Melolonthinae</taxon>
        <taxon>Holotrichia</taxon>
    </lineage>
</organism>
<proteinExistence type="predicted"/>
<dbReference type="Proteomes" id="UP001056778">
    <property type="component" value="Chromosome 8"/>
</dbReference>
<protein>
    <submittedName>
        <fullName evidence="1">Neurotransmitter gated ion channel</fullName>
    </submittedName>
</protein>
<evidence type="ECO:0000313" key="2">
    <source>
        <dbReference type="Proteomes" id="UP001056778"/>
    </source>
</evidence>
<comment type="caution">
    <text evidence="1">The sequence shown here is derived from an EMBL/GenBank/DDBJ whole genome shotgun (WGS) entry which is preliminary data.</text>
</comment>
<accession>A0ACB9SMD2</accession>
<name>A0ACB9SMD2_HOLOL</name>
<sequence length="845" mass="96547">MPAVSKLDNNENANTKFSIADDDCIRSEKNLDQLNQNQFLKALTKDCRYDKLSEPAKDQPLPVTLHLEIRDIELSNPQSVKLETIIQYHYIDHRLNFENLSSRKQPLIGRDGSLANDIWVPHIVLANARDNKVMGLQNNDVFVIISPQGKVTYGFRTSIVLYCRMNFKKFPFDKQTCTMRFQSWLFNASIIDLRWEENNKSAVISDQVHLDGFHLEGFWSNFTMGPSLVTEEFGTATMLSLITLSSGQTKSLPKVSYIKISEIWFFGCALFIFASLVEFAFVNMIFRRRKNCELKKVNSKYVFKCTFTPSLARNEVYRSFSSLNSEMYPNGMAIQNAVLSTDLPDTSRNSIAGSISNLESCENKPWTTMSPKDVANWIDTRCRVAFPIAFLIFNFQIEANTSPQVLNNSIQDTTQPVYNNSKVPESDLLETTPPLKPTITISYPNLNQPVESLPSVTKEPTTILHPVTTDVPITTTTALPNNNGQSCPIPNNLDDLTQNQFSQILTNDCRYDKLTKPHSNGPLQVDLQIDVRHIEAADQLQLRVHLHVQYSYLDERLRYEDLSPRRGHMLGEEALKSRIWVPHLIITNERDVSIMGFEGKDVYISISPKGEVIYSYRLSATIYCWMDLKKFPFDEQICQLNFQSWTYNASQLILKWEEPDPVKVASPLHLTEFSLEDFNTIESTKPAPIKGGFSKKKVELKKVNSKYILKSTLTPRLARRELQQSNSTSSLYKTRSCSSLNSRKTKDEANANTYNNYLTVHSFATIPKITTQSDENLMPAKEFVATAIDIPENDPMDEEPHLMPQKWTTMTPQEVANWIDKKSRVAFPIAFLIFNVLFWIIVLVM</sequence>
<reference evidence="1" key="1">
    <citation type="submission" date="2022-04" db="EMBL/GenBank/DDBJ databases">
        <title>Chromosome-scale genome assembly of Holotrichia oblita Faldermann.</title>
        <authorList>
            <person name="Rongchong L."/>
        </authorList>
    </citation>
    <scope>NUCLEOTIDE SEQUENCE</scope>
    <source>
        <strain evidence="1">81SQS9</strain>
    </source>
</reference>
<gene>
    <name evidence="1" type="ORF">MML48_8g00010809</name>
</gene>